<evidence type="ECO:0000313" key="2">
    <source>
        <dbReference type="Proteomes" id="UP001062846"/>
    </source>
</evidence>
<sequence>MAAYSIRQTASAQYLPVITHQGASGICAFASVIQFLKFRVCRQFGLTPVEAALDEWWTPEQLMFTMLALEGNPYGLVYNPHTGDCPTTPLTVLRYIRNVGIPIPVPQGILRITGINTYRTLQNLNGIDGGDPGDRETEEIGSPNEMWEYITNIISDGEPVLGELTAVETQFLNHISQGVYVPSRRRGSRRMGDTIGHASMVTGHNYGVGGKRYLEIHNTFGPGWGGWNGYGRVSLGCFFRVTLVPDPIIIE</sequence>
<dbReference type="Proteomes" id="UP001062846">
    <property type="component" value="Chromosome 6"/>
</dbReference>
<evidence type="ECO:0000313" key="1">
    <source>
        <dbReference type="EMBL" id="KAI8549742.1"/>
    </source>
</evidence>
<name>A0ACC0N8W2_RHOML</name>
<reference evidence="1" key="1">
    <citation type="submission" date="2022-02" db="EMBL/GenBank/DDBJ databases">
        <title>Plant Genome Project.</title>
        <authorList>
            <person name="Zhang R.-G."/>
        </authorList>
    </citation>
    <scope>NUCLEOTIDE SEQUENCE</scope>
    <source>
        <strain evidence="1">AT1</strain>
    </source>
</reference>
<dbReference type="EMBL" id="CM046393">
    <property type="protein sequence ID" value="KAI8549742.1"/>
    <property type="molecule type" value="Genomic_DNA"/>
</dbReference>
<gene>
    <name evidence="1" type="ORF">RHMOL_Rhmol06G0049000</name>
</gene>
<protein>
    <submittedName>
        <fullName evidence="1">Uncharacterized protein</fullName>
    </submittedName>
</protein>
<accession>A0ACC0N8W2</accession>
<comment type="caution">
    <text evidence="1">The sequence shown here is derived from an EMBL/GenBank/DDBJ whole genome shotgun (WGS) entry which is preliminary data.</text>
</comment>
<organism evidence="1 2">
    <name type="scientific">Rhododendron molle</name>
    <name type="common">Chinese azalea</name>
    <name type="synonym">Azalea mollis</name>
    <dbReference type="NCBI Taxonomy" id="49168"/>
    <lineage>
        <taxon>Eukaryota</taxon>
        <taxon>Viridiplantae</taxon>
        <taxon>Streptophyta</taxon>
        <taxon>Embryophyta</taxon>
        <taxon>Tracheophyta</taxon>
        <taxon>Spermatophyta</taxon>
        <taxon>Magnoliopsida</taxon>
        <taxon>eudicotyledons</taxon>
        <taxon>Gunneridae</taxon>
        <taxon>Pentapetalae</taxon>
        <taxon>asterids</taxon>
        <taxon>Ericales</taxon>
        <taxon>Ericaceae</taxon>
        <taxon>Ericoideae</taxon>
        <taxon>Rhodoreae</taxon>
        <taxon>Rhododendron</taxon>
    </lineage>
</organism>
<keyword evidence="2" id="KW-1185">Reference proteome</keyword>
<proteinExistence type="predicted"/>